<reference evidence="3" key="1">
    <citation type="submission" date="2009-02" db="EMBL/GenBank/DDBJ databases">
        <title>Annotation of Streptomyces viridochromogenes strain DSM 40736.</title>
        <authorList>
            <consortium name="The Broad Institute Genome Sequencing Platform"/>
            <consortium name="Broad Institute Microbial Sequencing Center"/>
            <person name="Fischbach M."/>
            <person name="Godfrey P."/>
            <person name="Ward D."/>
            <person name="Young S."/>
            <person name="Zeng Q."/>
            <person name="Koehrsen M."/>
            <person name="Alvarado L."/>
            <person name="Berlin A.M."/>
            <person name="Bochicchio J."/>
            <person name="Borenstein D."/>
            <person name="Chapman S.B."/>
            <person name="Chen Z."/>
            <person name="Engels R."/>
            <person name="Freedman E."/>
            <person name="Gellesch M."/>
            <person name="Goldberg J."/>
            <person name="Griggs A."/>
            <person name="Gujja S."/>
            <person name="Heilman E.R."/>
            <person name="Heiman D.I."/>
            <person name="Hepburn T.A."/>
            <person name="Howarth C."/>
            <person name="Jen D."/>
            <person name="Larson L."/>
            <person name="Lewis B."/>
            <person name="Mehta T."/>
            <person name="Park D."/>
            <person name="Pearson M."/>
            <person name="Richards J."/>
            <person name="Roberts A."/>
            <person name="Saif S."/>
            <person name="Shea T.D."/>
            <person name="Shenoy N."/>
            <person name="Sisk P."/>
            <person name="Stolte C."/>
            <person name="Sykes S.N."/>
            <person name="Thomson T."/>
            <person name="Walk T."/>
            <person name="White J."/>
            <person name="Yandava C."/>
            <person name="Straight P."/>
            <person name="Clardy J."/>
            <person name="Hung D."/>
            <person name="Kolter R."/>
            <person name="Mekalanos J."/>
            <person name="Walker S."/>
            <person name="Walsh C.T."/>
            <person name="Wieland-Brown L.C."/>
            <person name="Haas B."/>
            <person name="Nusbaum C."/>
            <person name="Birren B."/>
        </authorList>
    </citation>
    <scope>NUCLEOTIDE SEQUENCE [LARGE SCALE GENOMIC DNA]</scope>
    <source>
        <strain evidence="3">DSM 40736 / JCM 4977 / BCRC 1201 / Tue 494</strain>
    </source>
</reference>
<feature type="compositionally biased region" description="Pro residues" evidence="1">
    <location>
        <begin position="87"/>
        <end position="99"/>
    </location>
</feature>
<feature type="region of interest" description="Disordered" evidence="1">
    <location>
        <begin position="201"/>
        <end position="224"/>
    </location>
</feature>
<dbReference type="NCBIfam" id="NF041121">
    <property type="entry name" value="SAV_2336_NTERM"/>
    <property type="match status" value="1"/>
</dbReference>
<dbReference type="AlphaFoldDB" id="D9XFS9"/>
<accession>D9XFS9</accession>
<evidence type="ECO:0000256" key="1">
    <source>
        <dbReference type="SAM" id="MobiDB-lite"/>
    </source>
</evidence>
<evidence type="ECO:0000313" key="2">
    <source>
        <dbReference type="EMBL" id="EFL34810.1"/>
    </source>
</evidence>
<dbReference type="STRING" id="591159.SSQG_05328"/>
<dbReference type="InterPro" id="IPR047738">
    <property type="entry name" value="SAV_2336-like_N"/>
</dbReference>
<dbReference type="EMBL" id="GG657757">
    <property type="protein sequence ID" value="EFL34810.1"/>
    <property type="molecule type" value="Genomic_DNA"/>
</dbReference>
<keyword evidence="3" id="KW-1185">Reference proteome</keyword>
<gene>
    <name evidence="2" type="ORF">SSQG_05328</name>
</gene>
<name>D9XFS9_STRVT</name>
<evidence type="ECO:0000313" key="3">
    <source>
        <dbReference type="Proteomes" id="UP000004184"/>
    </source>
</evidence>
<dbReference type="eggNOG" id="COG0457">
    <property type="taxonomic scope" value="Bacteria"/>
</dbReference>
<feature type="region of interest" description="Disordered" evidence="1">
    <location>
        <begin position="40"/>
        <end position="101"/>
    </location>
</feature>
<sequence length="1000" mass="108013">MTRMTEPSLAELIALLRQGGLRTDDAQSLADAVWLARQMGPSTRTASPEGRPAGDTGLRPAAPAGRRSAEPADPEGLPPGLRLPLPAVDPPRHVPPTAVPAPSSLPGLLTLQRALRQLQRHRGGAPSRFVLDERATAERSARTGLTVPVLTPVTRRTMSLHLLVDSSSSMVVWEQVAEQMLQVLGRIGVFRDVRLHRLHESPDGRPVLASGRSGDRPRPAEDIVDPTGRQFTLVITDGAGPLWRSGAAQRLLHRLAAQSAPVAVLQPLPQRLWPRTALAPRPGELRRLGPEGGRCDFVPEGSSGAAREDGLPVPVLPLSPQALERWARWVSGAGPREVRGAAALVLPDHQAAEHGPERFPTAQDRVTRFRSDASPTAQRLAAYLAAAPLALPVMLGVQHMMFRSATGPSPLAEVLLGGLLSHANPAGTEGETWYDFAPGVRELLLERLAKDEAVLVLKFCSAYVERHFEGDPPNFTAMAAAQLSGTDAPPLADFRPSAPGPTAGVPAPFAAVAAEVVRRFTTDRRRAVPVPDEQLAAARELLARYAREQDGRALWTAIQKLRVIVTGPPGPLVSEANLELAEALLALHRWNPDPALLDEADEAVDRTLGPPAPAGSTVGRARLVRGRLRMTQARDRREAGDLRRAEDLLDSASVELDGATRLADEDTLLGAVLERARALEQLAEIRDSALLLREAAGSLRTLARVQPLWARRSADVPLQLGRVLLTIARTTTDGKEAREFAVEAVEELAAARELLGAEPDGPSRTAGLLLDLAEAQERAGEDEEAVLLTLGEAEHALEFAAGPRACLALRIARMYRALSARRPAAYSFACDVLARAASHAPAEDPALAPLLAERGEMLLDSADTEEHVTAAVDVLRGAVRATPEDRPEWAPRLILLGRALHARFRRARDRTDLLEADRHLSRAVSAAYDRGVAARGWYERGRVQIELGRLGEYTGRRADHLHQAAGHLRRAAREAREAGDELFAAEARHAYDELSRRLRS</sequence>
<dbReference type="Proteomes" id="UP000004184">
    <property type="component" value="Unassembled WGS sequence"/>
</dbReference>
<dbReference type="HOGENOM" id="CLU_281295_0_0_11"/>
<proteinExistence type="predicted"/>
<organism evidence="2 3">
    <name type="scientific">Streptomyces viridochromogenes (strain DSM 40736 / JCM 4977 / BCRC 1201 / Tue 494)</name>
    <dbReference type="NCBI Taxonomy" id="591159"/>
    <lineage>
        <taxon>Bacteria</taxon>
        <taxon>Bacillati</taxon>
        <taxon>Actinomycetota</taxon>
        <taxon>Actinomycetes</taxon>
        <taxon>Kitasatosporales</taxon>
        <taxon>Streptomycetaceae</taxon>
        <taxon>Streptomyces</taxon>
    </lineage>
</organism>
<protein>
    <submittedName>
        <fullName evidence="2">Predicted protein</fullName>
    </submittedName>
</protein>